<feature type="transmembrane region" description="Helical" evidence="15">
    <location>
        <begin position="613"/>
        <end position="637"/>
    </location>
</feature>
<dbReference type="Pfam" id="PF01392">
    <property type="entry name" value="Fz"/>
    <property type="match status" value="1"/>
</dbReference>
<comment type="caution">
    <text evidence="14">Lacks conserved residue(s) required for the propagation of feature annotation.</text>
</comment>
<dbReference type="InterPro" id="IPR036790">
    <property type="entry name" value="Frizzled_dom_sf"/>
</dbReference>
<keyword evidence="12" id="KW-0325">Glycoprotein</keyword>
<feature type="chain" id="PRO_5046450577" evidence="16">
    <location>
        <begin position="22"/>
        <end position="957"/>
    </location>
</feature>
<dbReference type="SMART" id="SM00409">
    <property type="entry name" value="IG"/>
    <property type="match status" value="1"/>
</dbReference>
<dbReference type="Pfam" id="PF07714">
    <property type="entry name" value="PK_Tyr_Ser-Thr"/>
    <property type="match status" value="1"/>
</dbReference>
<evidence type="ECO:0000256" key="14">
    <source>
        <dbReference type="PROSITE-ProRule" id="PRU00121"/>
    </source>
</evidence>
<evidence type="ECO:0000256" key="8">
    <source>
        <dbReference type="ARBA" id="ARBA00022989"/>
    </source>
</evidence>
<dbReference type="SUPFAM" id="SSF48726">
    <property type="entry name" value="Immunoglobulin"/>
    <property type="match status" value="1"/>
</dbReference>
<keyword evidence="8 15" id="KW-1133">Transmembrane helix</keyword>
<dbReference type="InterPro" id="IPR008266">
    <property type="entry name" value="Tyr_kinase_AS"/>
</dbReference>
<dbReference type="InterPro" id="IPR000001">
    <property type="entry name" value="Kringle"/>
</dbReference>
<keyword evidence="11 22" id="KW-0675">Receptor</keyword>
<evidence type="ECO:0000256" key="5">
    <source>
        <dbReference type="ARBA" id="ARBA00022729"/>
    </source>
</evidence>
<keyword evidence="22" id="KW-0418">Kinase</keyword>
<dbReference type="InterPro" id="IPR013783">
    <property type="entry name" value="Ig-like_fold"/>
</dbReference>
<dbReference type="Proteomes" id="UP001652625">
    <property type="component" value="Chromosome 07"/>
</dbReference>
<dbReference type="Gene3D" id="1.10.510.10">
    <property type="entry name" value="Transferase(Phosphotransferase) domain 1"/>
    <property type="match status" value="1"/>
</dbReference>
<evidence type="ECO:0000256" key="3">
    <source>
        <dbReference type="ARBA" id="ARBA00022572"/>
    </source>
</evidence>
<evidence type="ECO:0000256" key="11">
    <source>
        <dbReference type="ARBA" id="ARBA00023170"/>
    </source>
</evidence>
<dbReference type="PRINTS" id="PR00018">
    <property type="entry name" value="KRINGLE"/>
</dbReference>
<feature type="domain" description="FZ" evidence="18">
    <location>
        <begin position="306"/>
        <end position="436"/>
    </location>
</feature>
<dbReference type="SUPFAM" id="SSF57440">
    <property type="entry name" value="Kringle-like"/>
    <property type="match status" value="2"/>
</dbReference>
<evidence type="ECO:0000256" key="6">
    <source>
        <dbReference type="ARBA" id="ARBA00022741"/>
    </source>
</evidence>
<evidence type="ECO:0000313" key="21">
    <source>
        <dbReference type="Proteomes" id="UP001652625"/>
    </source>
</evidence>
<dbReference type="RefSeq" id="XP_065657482.1">
    <property type="nucleotide sequence ID" value="XM_065801410.1"/>
</dbReference>
<dbReference type="Gene3D" id="2.40.20.10">
    <property type="entry name" value="Plasminogen Kringle 4"/>
    <property type="match status" value="2"/>
</dbReference>
<feature type="domain" description="Kringle" evidence="19">
    <location>
        <begin position="535"/>
        <end position="602"/>
    </location>
</feature>
<dbReference type="SUPFAM" id="SSF56112">
    <property type="entry name" value="Protein kinase-like (PK-like)"/>
    <property type="match status" value="1"/>
</dbReference>
<feature type="domain" description="Ig-like" evidence="20">
    <location>
        <begin position="166"/>
        <end position="272"/>
    </location>
</feature>
<dbReference type="InterPro" id="IPR013806">
    <property type="entry name" value="Kringle-like"/>
</dbReference>
<dbReference type="PROSITE" id="PS50835">
    <property type="entry name" value="IG_LIKE"/>
    <property type="match status" value="1"/>
</dbReference>
<evidence type="ECO:0000256" key="13">
    <source>
        <dbReference type="ARBA" id="ARBA00023319"/>
    </source>
</evidence>
<dbReference type="SMART" id="SM00130">
    <property type="entry name" value="KR"/>
    <property type="match status" value="2"/>
</dbReference>
<keyword evidence="4 15" id="KW-0812">Transmembrane</keyword>
<dbReference type="InterPro" id="IPR038178">
    <property type="entry name" value="Kringle_sf"/>
</dbReference>
<evidence type="ECO:0000256" key="10">
    <source>
        <dbReference type="ARBA" id="ARBA00023157"/>
    </source>
</evidence>
<keyword evidence="6" id="KW-0547">Nucleotide-binding</keyword>
<evidence type="ECO:0000256" key="12">
    <source>
        <dbReference type="ARBA" id="ARBA00023180"/>
    </source>
</evidence>
<dbReference type="InterPro" id="IPR036179">
    <property type="entry name" value="Ig-like_dom_sf"/>
</dbReference>
<feature type="signal peptide" evidence="16">
    <location>
        <begin position="1"/>
        <end position="21"/>
    </location>
</feature>
<dbReference type="GeneID" id="100192250"/>
<keyword evidence="9 15" id="KW-0472">Membrane</keyword>
<evidence type="ECO:0000256" key="1">
    <source>
        <dbReference type="ARBA" id="ARBA00004479"/>
    </source>
</evidence>
<evidence type="ECO:0000259" key="17">
    <source>
        <dbReference type="PROSITE" id="PS50011"/>
    </source>
</evidence>
<dbReference type="InterPro" id="IPR050122">
    <property type="entry name" value="RTK"/>
</dbReference>
<evidence type="ECO:0000256" key="2">
    <source>
        <dbReference type="ARBA" id="ARBA00022553"/>
    </source>
</evidence>
<evidence type="ECO:0000313" key="22">
    <source>
        <dbReference type="RefSeq" id="XP_065657482.1"/>
    </source>
</evidence>
<keyword evidence="7" id="KW-0067">ATP-binding</keyword>
<evidence type="ECO:0000256" key="16">
    <source>
        <dbReference type="SAM" id="SignalP"/>
    </source>
</evidence>
<dbReference type="PROSITE" id="PS50070">
    <property type="entry name" value="KRINGLE_2"/>
    <property type="match status" value="2"/>
</dbReference>
<keyword evidence="21" id="KW-1185">Reference proteome</keyword>
<keyword evidence="10" id="KW-1015">Disulfide bond</keyword>
<reference evidence="22" key="1">
    <citation type="submission" date="2025-08" db="UniProtKB">
        <authorList>
            <consortium name="RefSeq"/>
        </authorList>
    </citation>
    <scope>IDENTIFICATION</scope>
</reference>
<evidence type="ECO:0000256" key="9">
    <source>
        <dbReference type="ARBA" id="ARBA00023136"/>
    </source>
</evidence>
<dbReference type="Pfam" id="PF00051">
    <property type="entry name" value="Kringle"/>
    <property type="match status" value="1"/>
</dbReference>
<dbReference type="CDD" id="cd07459">
    <property type="entry name" value="CRD_TK_ROR_like"/>
    <property type="match status" value="1"/>
</dbReference>
<dbReference type="InterPro" id="IPR001245">
    <property type="entry name" value="Ser-Thr/Tyr_kinase_cat_dom"/>
</dbReference>
<evidence type="ECO:0000256" key="7">
    <source>
        <dbReference type="ARBA" id="ARBA00022840"/>
    </source>
</evidence>
<organism evidence="21 22">
    <name type="scientific">Hydra vulgaris</name>
    <name type="common">Hydra</name>
    <name type="synonym">Hydra attenuata</name>
    <dbReference type="NCBI Taxonomy" id="6087"/>
    <lineage>
        <taxon>Eukaryota</taxon>
        <taxon>Metazoa</taxon>
        <taxon>Cnidaria</taxon>
        <taxon>Hydrozoa</taxon>
        <taxon>Hydroidolina</taxon>
        <taxon>Anthoathecata</taxon>
        <taxon>Aplanulata</taxon>
        <taxon>Hydridae</taxon>
        <taxon>Hydra</taxon>
    </lineage>
</organism>
<dbReference type="PROSITE" id="PS50038">
    <property type="entry name" value="FZ"/>
    <property type="match status" value="2"/>
</dbReference>
<dbReference type="InterPro" id="IPR000719">
    <property type="entry name" value="Prot_kinase_dom"/>
</dbReference>
<evidence type="ECO:0000256" key="15">
    <source>
        <dbReference type="SAM" id="Phobius"/>
    </source>
</evidence>
<dbReference type="InterPro" id="IPR003599">
    <property type="entry name" value="Ig_sub"/>
</dbReference>
<sequence length="957" mass="110082">MDVLRIKLTIIISLLFQLNRAEDKDDFYTKLSKNAGMCHIYNGEECNEYLFNKHVYVTNDGSIALLEKKLKRWFQQTQEAAIINTECWEHAKAYTCSTWFPECNPITNKPTQRPLCSEHCDFMQTHVCKGEFKRVRHSPYYQLFLPLCEKVSLVDDSDGSSCYFLPTVDLRKGPIPFAETQKPVRRELGKSVTLKCKFGIRNFVWNKENSAMITEGTWYRDRRRVVGNERVQMKTKQKGASRLFMMLKIKHLILRDQGRYTCIIRFGNITVTSVANLKINYSKVPIVIPHPENVSPTPDVSSVTKNDVGQCVSYKEGICASYLNQGKTFVAFESNDQSIESLNERLKSLITKLRQKSLISKKCEEYSLAVICYNMFSQCHNATKPVPTLCKQDCNSFKKFHCKRELEIIAEEAAFISLYLPDCDTLPEKNPYCIQAYFTKKNEDTGKSLRKNAIHNQVQEMRCYDEESTDNYLGTLSITESGKLCDIWNKNPKYTNISHDYCRNFGESQPWCFVQSKKHYCSIKRCKAEEWLDPVCYKSKEVGYYGKVSKTKSGRKCLEWNSIASLRYSNVEHSYCRMYEDMEVPWCYIDQHTKEICDIPQCTDTDTNTYSSIVYIIPILVGISAIIFFVILVLFYLRNKKIVRDRGVLTQIAEKEPQNGTLSSTTSFLDEQKTAIESPNPASFKKSSISNTDGIKKSKAAIVKEGSLHKCKKLGEGRFGQLWYGEYAIRRNNTIPVLIRQLAPETRSCIISEFRKEMTLLRDLKHEHVQSVVCVSAMSELPFMAFEYKNQTDLKEFLKLNKLIDISIKSNLINQLASGVEFLHSNKIVHKDLAARNCLISTDELVQISNSGLGIYRYPDEYNILPGLGLAPMRWLSPETLLTGTYNANTDVYMFGILMWEIFSLGEIPYEEFTNDHVLSLLSQGGSLLNRPKNCPNHFWSAMTNCWTTSNIHFETN</sequence>
<dbReference type="GO" id="GO:0016301">
    <property type="term" value="F:kinase activity"/>
    <property type="evidence" value="ECO:0007669"/>
    <property type="project" value="UniProtKB-KW"/>
</dbReference>
<keyword evidence="2" id="KW-0597">Phosphoprotein</keyword>
<keyword evidence="22" id="KW-0808">Transferase</keyword>
<keyword evidence="5 16" id="KW-0732">Signal</keyword>
<dbReference type="PANTHER" id="PTHR24416">
    <property type="entry name" value="TYROSINE-PROTEIN KINASE RECEPTOR"/>
    <property type="match status" value="1"/>
</dbReference>
<protein>
    <submittedName>
        <fullName evidence="22">Tyrosine-protein kinase transmembrane receptor Ror isoform X1</fullName>
    </submittedName>
</protein>
<dbReference type="PROSITE" id="PS50011">
    <property type="entry name" value="PROTEIN_KINASE_DOM"/>
    <property type="match status" value="1"/>
</dbReference>
<name>A0ABM4C799_HYDVU</name>
<keyword evidence="13" id="KW-0393">Immunoglobulin domain</keyword>
<dbReference type="Gene3D" id="1.10.2000.10">
    <property type="entry name" value="Frizzled cysteine-rich domain"/>
    <property type="match status" value="2"/>
</dbReference>
<keyword evidence="3 14" id="KW-0420">Kringle</keyword>
<accession>A0ABM4C799</accession>
<dbReference type="InterPro" id="IPR020067">
    <property type="entry name" value="Frizzled_dom"/>
</dbReference>
<proteinExistence type="predicted"/>
<feature type="domain" description="Kringle" evidence="19">
    <location>
        <begin position="470"/>
        <end position="526"/>
    </location>
</feature>
<dbReference type="PANTHER" id="PTHR24416:SF349">
    <property type="entry name" value="TYROSINE-PROTEIN KINASE RYK"/>
    <property type="match status" value="1"/>
</dbReference>
<gene>
    <name evidence="22" type="primary">LOC100192250</name>
</gene>
<feature type="domain" description="Protein kinase" evidence="17">
    <location>
        <begin position="708"/>
        <end position="957"/>
    </location>
</feature>
<evidence type="ECO:0000259" key="20">
    <source>
        <dbReference type="PROSITE" id="PS50835"/>
    </source>
</evidence>
<dbReference type="PRINTS" id="PR00109">
    <property type="entry name" value="TYRKINASE"/>
</dbReference>
<dbReference type="Gene3D" id="2.60.40.10">
    <property type="entry name" value="Immunoglobulins"/>
    <property type="match status" value="1"/>
</dbReference>
<feature type="domain" description="FZ" evidence="18">
    <location>
        <begin position="33"/>
        <end position="165"/>
    </location>
</feature>
<evidence type="ECO:0000259" key="19">
    <source>
        <dbReference type="PROSITE" id="PS50070"/>
    </source>
</evidence>
<dbReference type="InterPro" id="IPR011009">
    <property type="entry name" value="Kinase-like_dom_sf"/>
</dbReference>
<dbReference type="PROSITE" id="PS00109">
    <property type="entry name" value="PROTEIN_KINASE_TYR"/>
    <property type="match status" value="1"/>
</dbReference>
<dbReference type="InterPro" id="IPR007110">
    <property type="entry name" value="Ig-like_dom"/>
</dbReference>
<evidence type="ECO:0000256" key="4">
    <source>
        <dbReference type="ARBA" id="ARBA00022692"/>
    </source>
</evidence>
<dbReference type="InterPro" id="IPR041775">
    <property type="entry name" value="Ror-like_CRD"/>
</dbReference>
<evidence type="ECO:0000259" key="18">
    <source>
        <dbReference type="PROSITE" id="PS50038"/>
    </source>
</evidence>
<comment type="subcellular location">
    <subcellularLocation>
        <location evidence="1">Membrane</location>
        <topology evidence="1">Single-pass type I membrane protein</topology>
    </subcellularLocation>
</comment>